<dbReference type="Gene3D" id="2.10.109.10">
    <property type="entry name" value="Umud Fragment, subunit A"/>
    <property type="match status" value="1"/>
</dbReference>
<evidence type="ECO:0000256" key="1">
    <source>
        <dbReference type="SAM" id="MobiDB-lite"/>
    </source>
</evidence>
<gene>
    <name evidence="3" type="ORF">ACFO5Q_04160</name>
</gene>
<comment type="caution">
    <text evidence="3">The sequence shown here is derived from an EMBL/GenBank/DDBJ whole genome shotgun (WGS) entry which is preliminary data.</text>
</comment>
<protein>
    <submittedName>
        <fullName evidence="3">Helix-turn-helix transcriptional regulator</fullName>
    </submittedName>
</protein>
<dbReference type="RefSeq" id="WP_082719859.1">
    <property type="nucleotide sequence ID" value="NZ_JBHSCR010000002.1"/>
</dbReference>
<evidence type="ECO:0000259" key="2">
    <source>
        <dbReference type="Pfam" id="PF00717"/>
    </source>
</evidence>
<name>A0ABV8U7H0_9PROT</name>
<dbReference type="SUPFAM" id="SSF51306">
    <property type="entry name" value="LexA/Signal peptidase"/>
    <property type="match status" value="1"/>
</dbReference>
<evidence type="ECO:0000313" key="4">
    <source>
        <dbReference type="Proteomes" id="UP001595776"/>
    </source>
</evidence>
<keyword evidence="4" id="KW-1185">Reference proteome</keyword>
<evidence type="ECO:0000313" key="3">
    <source>
        <dbReference type="EMBL" id="MFC4347030.1"/>
    </source>
</evidence>
<feature type="domain" description="Peptidase S24/S26A/S26B/S26C" evidence="2">
    <location>
        <begin position="67"/>
        <end position="173"/>
    </location>
</feature>
<dbReference type="Pfam" id="PF00717">
    <property type="entry name" value="Peptidase_S24"/>
    <property type="match status" value="1"/>
</dbReference>
<dbReference type="Proteomes" id="UP001595776">
    <property type="component" value="Unassembled WGS sequence"/>
</dbReference>
<dbReference type="InterPro" id="IPR039418">
    <property type="entry name" value="LexA-like"/>
</dbReference>
<sequence>MMDARDTFSIAPDGFAGETANRPVPQLEKTQPPIADGRTHRQGLPRRTQRAFASLQERAFGTKRDLPVLGRAQGGKDGNIIMEDSAIDWTFRPADLQGVKDAFAVYVTGDSMVPKYKNQDLAYVHPTKPPRKGRFVLVETADHTGFIKQFVKWDGQELVLKQYNPAREIRLPREQVSRLLLVIGSLDS</sequence>
<dbReference type="InterPro" id="IPR036286">
    <property type="entry name" value="LexA/Signal_pep-like_sf"/>
</dbReference>
<dbReference type="CDD" id="cd06529">
    <property type="entry name" value="S24_LexA-like"/>
    <property type="match status" value="1"/>
</dbReference>
<dbReference type="EMBL" id="JBHSCR010000002">
    <property type="protein sequence ID" value="MFC4347030.1"/>
    <property type="molecule type" value="Genomic_DNA"/>
</dbReference>
<dbReference type="InterPro" id="IPR015927">
    <property type="entry name" value="Peptidase_S24_S26A/B/C"/>
</dbReference>
<accession>A0ABV8U7H0</accession>
<organism evidence="3 4">
    <name type="scientific">Kordiimonas lipolytica</name>
    <dbReference type="NCBI Taxonomy" id="1662421"/>
    <lineage>
        <taxon>Bacteria</taxon>
        <taxon>Pseudomonadati</taxon>
        <taxon>Pseudomonadota</taxon>
        <taxon>Alphaproteobacteria</taxon>
        <taxon>Kordiimonadales</taxon>
        <taxon>Kordiimonadaceae</taxon>
        <taxon>Kordiimonas</taxon>
    </lineage>
</organism>
<reference evidence="4" key="1">
    <citation type="journal article" date="2019" name="Int. J. Syst. Evol. Microbiol.">
        <title>The Global Catalogue of Microorganisms (GCM) 10K type strain sequencing project: providing services to taxonomists for standard genome sequencing and annotation.</title>
        <authorList>
            <consortium name="The Broad Institute Genomics Platform"/>
            <consortium name="The Broad Institute Genome Sequencing Center for Infectious Disease"/>
            <person name="Wu L."/>
            <person name="Ma J."/>
        </authorList>
    </citation>
    <scope>NUCLEOTIDE SEQUENCE [LARGE SCALE GENOMIC DNA]</scope>
    <source>
        <strain evidence="4">CGMCC 1.15304</strain>
    </source>
</reference>
<proteinExistence type="predicted"/>
<feature type="region of interest" description="Disordered" evidence="1">
    <location>
        <begin position="1"/>
        <end position="46"/>
    </location>
</feature>